<dbReference type="OrthoDB" id="274691at2759"/>
<sequence>MSRIISLLLCFVFLVGVFASEFVVAKHDEHHEPKVKFYELKKGNFSVKLTNRGATIASVIVPDKNGKLADVVLGFDSVEEYANNTQYFGAIVGRVANRISGAKFTLNGVTYKLIANEGNNTLHGGPKGFGDVVWGVSKYVKKARDPYITFVYRSFDGEQKFPGDLLVYVTYKLLGYQKLSVIMTAKALNKATPVNIVNHAYWNLRGHNTGNILSQKIQLFASKVTPTTDAAIPTGQILPVKGTPFDFRKPRTIGSRIKKLPSGYNINYVVDGPDYKMKKVAIVEDPKSGRVMKLWSNAPGVQFYTSYWLSNIKGKGGYVYQSSAALCLETQGFPDAVNHPNFPSVIVNPGKTFKNIMLFQFLTK</sequence>
<evidence type="ECO:0000256" key="6">
    <source>
        <dbReference type="PIRSR" id="PIRSR005096-1"/>
    </source>
</evidence>
<feature type="active site" description="Proton donor" evidence="6">
    <location>
        <position position="199"/>
    </location>
</feature>
<keyword evidence="4 5" id="KW-0119">Carbohydrate metabolism</keyword>
<dbReference type="Pfam" id="PF01263">
    <property type="entry name" value="Aldose_epim"/>
    <property type="match status" value="1"/>
</dbReference>
<evidence type="ECO:0000256" key="1">
    <source>
        <dbReference type="ARBA" id="ARBA00005028"/>
    </source>
</evidence>
<evidence type="ECO:0000313" key="9">
    <source>
        <dbReference type="EMBL" id="PIA62586.1"/>
    </source>
</evidence>
<protein>
    <recommendedName>
        <fullName evidence="5">Aldose 1-epimerase</fullName>
        <ecNumber evidence="5">5.1.3.3</ecNumber>
    </recommendedName>
</protein>
<dbReference type="PANTHER" id="PTHR10091">
    <property type="entry name" value="ALDOSE-1-EPIMERASE"/>
    <property type="match status" value="1"/>
</dbReference>
<dbReference type="InterPro" id="IPR047215">
    <property type="entry name" value="Galactose_mutarotase-like"/>
</dbReference>
<keyword evidence="10" id="KW-1185">Reference proteome</keyword>
<evidence type="ECO:0000256" key="4">
    <source>
        <dbReference type="ARBA" id="ARBA00023277"/>
    </source>
</evidence>
<keyword evidence="8" id="KW-0732">Signal</keyword>
<dbReference type="EMBL" id="KZ305019">
    <property type="protein sequence ID" value="PIA62586.1"/>
    <property type="molecule type" value="Genomic_DNA"/>
</dbReference>
<dbReference type="FunCoup" id="A0A2G5F3P7">
    <property type="interactions" value="516"/>
</dbReference>
<feature type="chain" id="PRO_5013673612" description="Aldose 1-epimerase" evidence="8">
    <location>
        <begin position="20"/>
        <end position="364"/>
    </location>
</feature>
<dbReference type="SUPFAM" id="SSF74650">
    <property type="entry name" value="Galactose mutarotase-like"/>
    <property type="match status" value="1"/>
</dbReference>
<comment type="pathway">
    <text evidence="1 5">Carbohydrate metabolism; hexose metabolism.</text>
</comment>
<evidence type="ECO:0000256" key="3">
    <source>
        <dbReference type="ARBA" id="ARBA00023235"/>
    </source>
</evidence>
<dbReference type="GO" id="GO:0033499">
    <property type="term" value="P:galactose catabolic process via UDP-galactose, Leloir pathway"/>
    <property type="evidence" value="ECO:0007669"/>
    <property type="project" value="TreeGrafter"/>
</dbReference>
<dbReference type="InterPro" id="IPR014718">
    <property type="entry name" value="GH-type_carb-bd"/>
</dbReference>
<dbReference type="GO" id="GO:0030246">
    <property type="term" value="F:carbohydrate binding"/>
    <property type="evidence" value="ECO:0007669"/>
    <property type="project" value="InterPro"/>
</dbReference>
<dbReference type="GO" id="GO:0004034">
    <property type="term" value="F:aldose 1-epimerase activity"/>
    <property type="evidence" value="ECO:0007669"/>
    <property type="project" value="UniProtKB-EC"/>
</dbReference>
<comment type="catalytic activity">
    <reaction evidence="5">
        <text>alpha-D-glucose = beta-D-glucose</text>
        <dbReference type="Rhea" id="RHEA:10264"/>
        <dbReference type="ChEBI" id="CHEBI:15903"/>
        <dbReference type="ChEBI" id="CHEBI:17925"/>
        <dbReference type="EC" id="5.1.3.3"/>
    </reaction>
</comment>
<dbReference type="PANTHER" id="PTHR10091:SF0">
    <property type="entry name" value="GALACTOSE MUTAROTASE"/>
    <property type="match status" value="1"/>
</dbReference>
<reference evidence="9 10" key="1">
    <citation type="submission" date="2017-09" db="EMBL/GenBank/DDBJ databases">
        <title>WGS assembly of Aquilegia coerulea Goldsmith.</title>
        <authorList>
            <person name="Hodges S."/>
            <person name="Kramer E."/>
            <person name="Nordborg M."/>
            <person name="Tomkins J."/>
            <person name="Borevitz J."/>
            <person name="Derieg N."/>
            <person name="Yan J."/>
            <person name="Mihaltcheva S."/>
            <person name="Hayes R.D."/>
            <person name="Rokhsar D."/>
        </authorList>
    </citation>
    <scope>NUCLEOTIDE SEQUENCE [LARGE SCALE GENOMIC DNA]</scope>
    <source>
        <strain evidence="10">cv. Goldsmith</strain>
    </source>
</reference>
<dbReference type="AlphaFoldDB" id="A0A2G5F3P7"/>
<organism evidence="9 10">
    <name type="scientific">Aquilegia coerulea</name>
    <name type="common">Rocky mountain columbine</name>
    <dbReference type="NCBI Taxonomy" id="218851"/>
    <lineage>
        <taxon>Eukaryota</taxon>
        <taxon>Viridiplantae</taxon>
        <taxon>Streptophyta</taxon>
        <taxon>Embryophyta</taxon>
        <taxon>Tracheophyta</taxon>
        <taxon>Spermatophyta</taxon>
        <taxon>Magnoliopsida</taxon>
        <taxon>Ranunculales</taxon>
        <taxon>Ranunculaceae</taxon>
        <taxon>Thalictroideae</taxon>
        <taxon>Aquilegia</taxon>
    </lineage>
</organism>
<accession>A0A2G5F3P7</accession>
<dbReference type="Gene3D" id="2.70.98.10">
    <property type="match status" value="1"/>
</dbReference>
<feature type="signal peptide" evidence="8">
    <location>
        <begin position="1"/>
        <end position="19"/>
    </location>
</feature>
<evidence type="ECO:0000256" key="5">
    <source>
        <dbReference type="PIRNR" id="PIRNR005096"/>
    </source>
</evidence>
<dbReference type="UniPathway" id="UPA00242"/>
<evidence type="ECO:0000313" key="10">
    <source>
        <dbReference type="Proteomes" id="UP000230069"/>
    </source>
</evidence>
<dbReference type="STRING" id="218851.A0A2G5F3P7"/>
<evidence type="ECO:0000256" key="8">
    <source>
        <dbReference type="SAM" id="SignalP"/>
    </source>
</evidence>
<dbReference type="NCBIfam" id="NF008277">
    <property type="entry name" value="PRK11055.1"/>
    <property type="match status" value="1"/>
</dbReference>
<feature type="binding site" evidence="7">
    <location>
        <begin position="199"/>
        <end position="201"/>
    </location>
    <ligand>
        <name>beta-D-galactose</name>
        <dbReference type="ChEBI" id="CHEBI:27667"/>
    </ligand>
</feature>
<dbReference type="CDD" id="cd09019">
    <property type="entry name" value="galactose_mutarotase_like"/>
    <property type="match status" value="1"/>
</dbReference>
<dbReference type="InterPro" id="IPR011013">
    <property type="entry name" value="Gal_mutarotase_sf_dom"/>
</dbReference>
<comment type="similarity">
    <text evidence="2 5">Belongs to the aldose epimerase family.</text>
</comment>
<dbReference type="GO" id="GO:0006006">
    <property type="term" value="P:glucose metabolic process"/>
    <property type="evidence" value="ECO:0007669"/>
    <property type="project" value="TreeGrafter"/>
</dbReference>
<dbReference type="PIRSF" id="PIRSF005096">
    <property type="entry name" value="GALM"/>
    <property type="match status" value="1"/>
</dbReference>
<proteinExistence type="inferred from homology"/>
<feature type="active site" description="Proton acceptor" evidence="6">
    <location>
        <position position="329"/>
    </location>
</feature>
<dbReference type="InParanoid" id="A0A2G5F3P7"/>
<dbReference type="InterPro" id="IPR008183">
    <property type="entry name" value="Aldose_1/G6P_1-epimerase"/>
</dbReference>
<name>A0A2G5F3P7_AQUCA</name>
<gene>
    <name evidence="9" type="ORF">AQUCO_00200534v1</name>
</gene>
<dbReference type="Proteomes" id="UP000230069">
    <property type="component" value="Unassembled WGS sequence"/>
</dbReference>
<evidence type="ECO:0000256" key="7">
    <source>
        <dbReference type="PIRSR" id="PIRSR005096-3"/>
    </source>
</evidence>
<evidence type="ECO:0000256" key="2">
    <source>
        <dbReference type="ARBA" id="ARBA00006206"/>
    </source>
</evidence>
<dbReference type="EC" id="5.1.3.3" evidence="5"/>
<feature type="binding site" evidence="7">
    <location>
        <begin position="97"/>
        <end position="98"/>
    </location>
    <ligand>
        <name>beta-D-galactose</name>
        <dbReference type="ChEBI" id="CHEBI:27667"/>
    </ligand>
</feature>
<dbReference type="InterPro" id="IPR015443">
    <property type="entry name" value="Aldose_1-epimerase"/>
</dbReference>
<keyword evidence="3 5" id="KW-0413">Isomerase</keyword>